<dbReference type="RefSeq" id="WP_150766586.1">
    <property type="nucleotide sequence ID" value="NZ_CABVHW010000019.1"/>
</dbReference>
<name>A0A5E7EHQ4_PSEFL</name>
<dbReference type="EMBL" id="CABVHW010000019">
    <property type="protein sequence ID" value="VVO26229.1"/>
    <property type="molecule type" value="Genomic_DNA"/>
</dbReference>
<organism evidence="1 2">
    <name type="scientific">Pseudomonas fluorescens</name>
    <dbReference type="NCBI Taxonomy" id="294"/>
    <lineage>
        <taxon>Bacteria</taxon>
        <taxon>Pseudomonadati</taxon>
        <taxon>Pseudomonadota</taxon>
        <taxon>Gammaproteobacteria</taxon>
        <taxon>Pseudomonadales</taxon>
        <taxon>Pseudomonadaceae</taxon>
        <taxon>Pseudomonas</taxon>
    </lineage>
</organism>
<evidence type="ECO:0000313" key="1">
    <source>
        <dbReference type="EMBL" id="VVO26229.1"/>
    </source>
</evidence>
<accession>A0A5E7EHQ4</accession>
<dbReference type="Proteomes" id="UP000381093">
    <property type="component" value="Unassembled WGS sequence"/>
</dbReference>
<gene>
    <name evidence="1" type="ORF">PS710_04651</name>
</gene>
<protein>
    <submittedName>
        <fullName evidence="1">Uncharacterized protein</fullName>
    </submittedName>
</protein>
<reference evidence="1 2" key="1">
    <citation type="submission" date="2019-09" db="EMBL/GenBank/DDBJ databases">
        <authorList>
            <person name="Chandra G."/>
            <person name="Truman W A."/>
        </authorList>
    </citation>
    <scope>NUCLEOTIDE SEQUENCE [LARGE SCALE GENOMIC DNA]</scope>
    <source>
        <strain evidence="1">PS710</strain>
    </source>
</reference>
<evidence type="ECO:0000313" key="2">
    <source>
        <dbReference type="Proteomes" id="UP000381093"/>
    </source>
</evidence>
<sequence>MNHAIPSDEQLVAYLDNQLDTEQRSRIDAAIAEDSLLNLRLQWLARSSLPFKDAYDEMGRQAPVERLQSMLDTLPSPKRPAMNRRWFLAAAAALVASGVVADRLFLNWQSSLQNNNWRARVADHMALYVPQTLDHLPGDEAAQRAQLRTIDARLGLTLVPAKLTLPRAQFKRAQILEYDGVPIAQLTWLDPAHGPLALCVTRSSSGSRPFAHERRRGLNVVYWADLEHAWMLIGHNPAAELEDMARLLILTVMAPSRASPLPQ</sequence>
<proteinExistence type="predicted"/>
<dbReference type="AlphaFoldDB" id="A0A5E7EHQ4"/>